<comment type="similarity">
    <text evidence="3">Belongs to the heat shock protein 70 family.</text>
</comment>
<comment type="subcellular location">
    <subcellularLocation>
        <location evidence="2">Endoplasmic reticulum lumen</location>
    </subcellularLocation>
    <subcellularLocation>
        <location evidence="1">Membrane</location>
        <topology evidence="1">Multi-pass membrane protein</topology>
    </subcellularLocation>
</comment>
<reference evidence="14 15" key="1">
    <citation type="journal article" date="2023" name="Sci. Data">
        <title>Genome assembly of the Korean intertidal mud-creeper Batillaria attramentaria.</title>
        <authorList>
            <person name="Patra A.K."/>
            <person name="Ho P.T."/>
            <person name="Jun S."/>
            <person name="Lee S.J."/>
            <person name="Kim Y."/>
            <person name="Won Y.J."/>
        </authorList>
    </citation>
    <scope>NUCLEOTIDE SEQUENCE [LARGE SCALE GENOMIC DNA]</scope>
    <source>
        <strain evidence="14">Wonlab-2016</strain>
    </source>
</reference>
<dbReference type="PRINTS" id="PR00301">
    <property type="entry name" value="HEATSHOCK70"/>
</dbReference>
<evidence type="ECO:0000256" key="11">
    <source>
        <dbReference type="ARBA" id="ARBA00023186"/>
    </source>
</evidence>
<dbReference type="Gene3D" id="3.30.420.40">
    <property type="match status" value="2"/>
</dbReference>
<accession>A0ABD0J5W3</accession>
<keyword evidence="9 13" id="KW-1133">Transmembrane helix</keyword>
<dbReference type="FunFam" id="3.30.30.30:FF:000004">
    <property type="entry name" value="hypoxia up-regulated protein 1"/>
    <property type="match status" value="1"/>
</dbReference>
<feature type="transmembrane region" description="Helical" evidence="13">
    <location>
        <begin position="106"/>
        <end position="128"/>
    </location>
</feature>
<evidence type="ECO:0000256" key="6">
    <source>
        <dbReference type="ARBA" id="ARBA00022741"/>
    </source>
</evidence>
<dbReference type="CDD" id="cd10230">
    <property type="entry name" value="ASKHA_NBD_HSP70_HYOU1"/>
    <property type="match status" value="1"/>
</dbReference>
<dbReference type="EMBL" id="JACVVK020000620">
    <property type="protein sequence ID" value="KAK7462527.1"/>
    <property type="molecule type" value="Genomic_DNA"/>
</dbReference>
<organism evidence="14 15">
    <name type="scientific">Batillaria attramentaria</name>
    <dbReference type="NCBI Taxonomy" id="370345"/>
    <lineage>
        <taxon>Eukaryota</taxon>
        <taxon>Metazoa</taxon>
        <taxon>Spiralia</taxon>
        <taxon>Lophotrochozoa</taxon>
        <taxon>Mollusca</taxon>
        <taxon>Gastropoda</taxon>
        <taxon>Caenogastropoda</taxon>
        <taxon>Sorbeoconcha</taxon>
        <taxon>Cerithioidea</taxon>
        <taxon>Batillariidae</taxon>
        <taxon>Batillaria</taxon>
    </lineage>
</organism>
<dbReference type="Gene3D" id="2.60.34.10">
    <property type="entry name" value="Substrate Binding Domain Of DNAk, Chain A, domain 1"/>
    <property type="match status" value="1"/>
</dbReference>
<evidence type="ECO:0000256" key="13">
    <source>
        <dbReference type="SAM" id="Phobius"/>
    </source>
</evidence>
<dbReference type="GO" id="GO:0016020">
    <property type="term" value="C:membrane"/>
    <property type="evidence" value="ECO:0007669"/>
    <property type="project" value="UniProtKB-SubCell"/>
</dbReference>
<evidence type="ECO:0000256" key="10">
    <source>
        <dbReference type="ARBA" id="ARBA00023136"/>
    </source>
</evidence>
<protein>
    <recommendedName>
        <fullName evidence="12">Hypoxia up-regulated protein 1</fullName>
    </recommendedName>
</protein>
<evidence type="ECO:0000256" key="3">
    <source>
        <dbReference type="ARBA" id="ARBA00007381"/>
    </source>
</evidence>
<dbReference type="InterPro" id="IPR008952">
    <property type="entry name" value="Tetraspanin_EC2_sf"/>
</dbReference>
<proteinExistence type="inferred from homology"/>
<dbReference type="InterPro" id="IPR029047">
    <property type="entry name" value="HSP70_peptide-bd_sf"/>
</dbReference>
<dbReference type="InterPro" id="IPR013126">
    <property type="entry name" value="Hsp_70_fam"/>
</dbReference>
<dbReference type="SUPFAM" id="SSF53067">
    <property type="entry name" value="Actin-like ATPase domain"/>
    <property type="match status" value="2"/>
</dbReference>
<evidence type="ECO:0000256" key="5">
    <source>
        <dbReference type="ARBA" id="ARBA00022729"/>
    </source>
</evidence>
<dbReference type="InterPro" id="IPR043129">
    <property type="entry name" value="ATPase_NBD"/>
</dbReference>
<evidence type="ECO:0000256" key="7">
    <source>
        <dbReference type="ARBA" id="ARBA00022824"/>
    </source>
</evidence>
<dbReference type="PANTHER" id="PTHR45639">
    <property type="entry name" value="HSC70CB, ISOFORM G-RELATED"/>
    <property type="match status" value="1"/>
</dbReference>
<keyword evidence="7" id="KW-0256">Endoplasmic reticulum</keyword>
<dbReference type="InterPro" id="IPR018181">
    <property type="entry name" value="Heat_shock_70_CS"/>
</dbReference>
<dbReference type="AlphaFoldDB" id="A0ABD0J5W3"/>
<evidence type="ECO:0000256" key="2">
    <source>
        <dbReference type="ARBA" id="ARBA00004319"/>
    </source>
</evidence>
<feature type="transmembrane region" description="Helical" evidence="13">
    <location>
        <begin position="272"/>
        <end position="295"/>
    </location>
</feature>
<comment type="caution">
    <text evidence="14">The sequence shown here is derived from an EMBL/GenBank/DDBJ whole genome shotgun (WGS) entry which is preliminary data.</text>
</comment>
<dbReference type="GO" id="GO:0005524">
    <property type="term" value="F:ATP binding"/>
    <property type="evidence" value="ECO:0007669"/>
    <property type="project" value="UniProtKB-KW"/>
</dbReference>
<dbReference type="PROSITE" id="PS01036">
    <property type="entry name" value="HSP70_3"/>
    <property type="match status" value="1"/>
</dbReference>
<evidence type="ECO:0000256" key="1">
    <source>
        <dbReference type="ARBA" id="ARBA00004141"/>
    </source>
</evidence>
<keyword evidence="11" id="KW-0143">Chaperone</keyword>
<sequence>MGCITTVGKTILIILNVVFLIVSLVLIAAGILLKFFASLIATLLLGTVGSLDSSTQSDFNIAGVEDIEELPFIGDVGLALIVFGAFLFVISFLACCGACCKSRIMLIVFVILMSILVISQAVVGGLFLSKGSILHSTIEDTLGDKVKTDFKEDGKDAFSVSINLLNYQLRCCGIRDYKDFKDEKRPASCCKKDIIDGNDSLKKQQCTSDPPGPQAEFNEQGCYPKILDLALGNIVIAGVVLGLLLLLQVLEIVFAILVVLEESNKIKMRLAGASVTLTGLIVLGACLTVSARLAVMSIDLGGEFMKIAIVKPGVPMEIVLNKESARKTKTIVAFRDGERHFANDAYNTAVRFPDKAFWFLTHVIGRHYDDPLVQQYRQRFPFYDKIMVKDDERGTVLFKDPDNDDTLYSAEELMGMILEKAREYAQDFAEQEIKDAVITVPPYYTQAERRAVRTAAELVGINVLQLMSDSAAVALNYGVFRRKNFNTTAQYYMFYDMGATSTVATVVSYQLVKVKEGTRVETNPQLTIKGIGYDRNLGGLEMTLRLRDHLAKVFNSQKKRSIKVEDNPRAMAKLLKEAERVKKVLSANADHMAQVEGLLEGEDFRAKVTRDEFETMCKDLLQRVTRPLEEALKSSEITLGEISEVILMGGSSRVPKVQELLMKSIGRDELGKSINTDEAAALGAVYQAAYLGKGFKVKTFHVRDGNVFPINVEFEKQKSGDDGATAARVIKRTLFGRMNPFPQKKVMTFNKHFTDFSFAVRYGDLDFLPEEERKTFETMSLTNVSLVGVAEALAKHKDGADYKGVKAHFRMDESGILTLDKVESVFEKQQPAEAEKPDDESTWS</sequence>
<keyword evidence="5" id="KW-0732">Signal</keyword>
<keyword evidence="10 13" id="KW-0472">Membrane</keyword>
<keyword evidence="8" id="KW-0067">ATP-binding</keyword>
<feature type="transmembrane region" description="Helical" evidence="13">
    <location>
        <begin position="12"/>
        <end position="45"/>
    </location>
</feature>
<keyword evidence="15" id="KW-1185">Reference proteome</keyword>
<dbReference type="Pfam" id="PF00012">
    <property type="entry name" value="HSP70"/>
    <property type="match status" value="1"/>
</dbReference>
<dbReference type="PANTHER" id="PTHR45639:SF3">
    <property type="entry name" value="HYPOXIA UP-REGULATED PROTEIN 1"/>
    <property type="match status" value="1"/>
</dbReference>
<dbReference type="Gene3D" id="3.30.30.30">
    <property type="match status" value="1"/>
</dbReference>
<dbReference type="InterPro" id="IPR018499">
    <property type="entry name" value="Tetraspanin/Peripherin"/>
</dbReference>
<dbReference type="SUPFAM" id="SSF48652">
    <property type="entry name" value="Tetraspanin"/>
    <property type="match status" value="1"/>
</dbReference>
<evidence type="ECO:0000313" key="14">
    <source>
        <dbReference type="EMBL" id="KAK7462527.1"/>
    </source>
</evidence>
<evidence type="ECO:0000256" key="9">
    <source>
        <dbReference type="ARBA" id="ARBA00022989"/>
    </source>
</evidence>
<feature type="transmembrane region" description="Helical" evidence="13">
    <location>
        <begin position="76"/>
        <end position="99"/>
    </location>
</feature>
<keyword evidence="4 13" id="KW-0812">Transmembrane</keyword>
<dbReference type="Gene3D" id="1.10.1450.10">
    <property type="entry name" value="Tetraspanin"/>
    <property type="match status" value="1"/>
</dbReference>
<dbReference type="Pfam" id="PF00335">
    <property type="entry name" value="Tetraspanin"/>
    <property type="match status" value="1"/>
</dbReference>
<feature type="non-terminal residue" evidence="14">
    <location>
        <position position="844"/>
    </location>
</feature>
<gene>
    <name evidence="14" type="ORF">BaRGS_00038437</name>
</gene>
<evidence type="ECO:0000313" key="15">
    <source>
        <dbReference type="Proteomes" id="UP001519460"/>
    </source>
</evidence>
<evidence type="ECO:0000256" key="8">
    <source>
        <dbReference type="ARBA" id="ARBA00022840"/>
    </source>
</evidence>
<dbReference type="FunFam" id="3.90.640.10:FF:000012">
    <property type="entry name" value="Hypoxia up-regulated protein 1"/>
    <property type="match status" value="1"/>
</dbReference>
<keyword evidence="6" id="KW-0547">Nucleotide-binding</keyword>
<dbReference type="GO" id="GO:0005788">
    <property type="term" value="C:endoplasmic reticulum lumen"/>
    <property type="evidence" value="ECO:0007669"/>
    <property type="project" value="UniProtKB-SubCell"/>
</dbReference>
<dbReference type="Proteomes" id="UP001519460">
    <property type="component" value="Unassembled WGS sequence"/>
</dbReference>
<evidence type="ECO:0000256" key="4">
    <source>
        <dbReference type="ARBA" id="ARBA00022692"/>
    </source>
</evidence>
<dbReference type="Gene3D" id="3.90.640.10">
    <property type="entry name" value="Actin, Chain A, domain 4"/>
    <property type="match status" value="1"/>
</dbReference>
<name>A0ABD0J5W3_9CAEN</name>
<evidence type="ECO:0000256" key="12">
    <source>
        <dbReference type="ARBA" id="ARBA00040503"/>
    </source>
</evidence>
<feature type="transmembrane region" description="Helical" evidence="13">
    <location>
        <begin position="234"/>
        <end position="260"/>
    </location>
</feature>